<evidence type="ECO:0000256" key="5">
    <source>
        <dbReference type="PROSITE-ProRule" id="PRU00042"/>
    </source>
</evidence>
<dbReference type="PROSITE" id="PS50157">
    <property type="entry name" value="ZINC_FINGER_C2H2_2"/>
    <property type="match status" value="2"/>
</dbReference>
<evidence type="ECO:0000256" key="3">
    <source>
        <dbReference type="ARBA" id="ARBA00022771"/>
    </source>
</evidence>
<name>A0ABR4PM90_9HELO</name>
<evidence type="ECO:0000313" key="8">
    <source>
        <dbReference type="EMBL" id="KAL3424455.1"/>
    </source>
</evidence>
<feature type="compositionally biased region" description="Low complexity" evidence="6">
    <location>
        <begin position="432"/>
        <end position="449"/>
    </location>
</feature>
<dbReference type="SMART" id="SM00355">
    <property type="entry name" value="ZnF_C2H2"/>
    <property type="match status" value="4"/>
</dbReference>
<dbReference type="PANTHER" id="PTHR19818">
    <property type="entry name" value="ZINC FINGER PROTEIN ZIC AND GLI"/>
    <property type="match status" value="1"/>
</dbReference>
<feature type="domain" description="C2H2-type" evidence="7">
    <location>
        <begin position="33"/>
        <end position="63"/>
    </location>
</feature>
<keyword evidence="9" id="KW-1185">Reference proteome</keyword>
<evidence type="ECO:0000313" key="9">
    <source>
        <dbReference type="Proteomes" id="UP001629113"/>
    </source>
</evidence>
<evidence type="ECO:0000256" key="1">
    <source>
        <dbReference type="ARBA" id="ARBA00022723"/>
    </source>
</evidence>
<feature type="region of interest" description="Disordered" evidence="6">
    <location>
        <begin position="232"/>
        <end position="264"/>
    </location>
</feature>
<dbReference type="InterPro" id="IPR013087">
    <property type="entry name" value="Znf_C2H2_type"/>
</dbReference>
<dbReference type="InterPro" id="IPR050329">
    <property type="entry name" value="GLI_C2H2-zinc-finger"/>
</dbReference>
<keyword evidence="2" id="KW-0677">Repeat</keyword>
<evidence type="ECO:0000256" key="6">
    <source>
        <dbReference type="SAM" id="MobiDB-lite"/>
    </source>
</evidence>
<keyword evidence="3 5" id="KW-0863">Zinc-finger</keyword>
<feature type="region of interest" description="Disordered" evidence="6">
    <location>
        <begin position="1"/>
        <end position="22"/>
    </location>
</feature>
<keyword evidence="1" id="KW-0479">Metal-binding</keyword>
<accession>A0ABR4PM90</accession>
<gene>
    <name evidence="8" type="ORF">PVAG01_03736</name>
</gene>
<dbReference type="EMBL" id="JBFCZG010000003">
    <property type="protein sequence ID" value="KAL3424455.1"/>
    <property type="molecule type" value="Genomic_DNA"/>
</dbReference>
<comment type="caution">
    <text evidence="8">The sequence shown here is derived from an EMBL/GenBank/DDBJ whole genome shotgun (WGS) entry which is preliminary data.</text>
</comment>
<dbReference type="Gene3D" id="3.30.160.60">
    <property type="entry name" value="Classic Zinc Finger"/>
    <property type="match status" value="1"/>
</dbReference>
<evidence type="ECO:0000259" key="7">
    <source>
        <dbReference type="PROSITE" id="PS50157"/>
    </source>
</evidence>
<reference evidence="8 9" key="1">
    <citation type="submission" date="2024-06" db="EMBL/GenBank/DDBJ databases">
        <title>Complete genome of Phlyctema vagabunda strain 19-DSS-EL-015.</title>
        <authorList>
            <person name="Fiorenzani C."/>
        </authorList>
    </citation>
    <scope>NUCLEOTIDE SEQUENCE [LARGE SCALE GENOMIC DNA]</scope>
    <source>
        <strain evidence="8 9">19-DSS-EL-015</strain>
    </source>
</reference>
<keyword evidence="4" id="KW-0862">Zinc</keyword>
<dbReference type="Proteomes" id="UP001629113">
    <property type="component" value="Unassembled WGS sequence"/>
</dbReference>
<proteinExistence type="predicted"/>
<evidence type="ECO:0000256" key="2">
    <source>
        <dbReference type="ARBA" id="ARBA00022737"/>
    </source>
</evidence>
<dbReference type="PANTHER" id="PTHR19818:SF159">
    <property type="entry name" value="C2H2-TYPE DOMAIN-CONTAINING PROTEIN"/>
    <property type="match status" value="1"/>
</dbReference>
<feature type="region of interest" description="Disordered" evidence="6">
    <location>
        <begin position="416"/>
        <end position="452"/>
    </location>
</feature>
<protein>
    <submittedName>
        <fullName evidence="8">Zinc finger protein 2</fullName>
    </submittedName>
</protein>
<feature type="domain" description="C2H2-type" evidence="7">
    <location>
        <begin position="62"/>
        <end position="92"/>
    </location>
</feature>
<evidence type="ECO:0000256" key="4">
    <source>
        <dbReference type="ARBA" id="ARBA00022833"/>
    </source>
</evidence>
<organism evidence="8 9">
    <name type="scientific">Phlyctema vagabunda</name>
    <dbReference type="NCBI Taxonomy" id="108571"/>
    <lineage>
        <taxon>Eukaryota</taxon>
        <taxon>Fungi</taxon>
        <taxon>Dikarya</taxon>
        <taxon>Ascomycota</taxon>
        <taxon>Pezizomycotina</taxon>
        <taxon>Leotiomycetes</taxon>
        <taxon>Helotiales</taxon>
        <taxon>Dermateaceae</taxon>
        <taxon>Phlyctema</taxon>
    </lineage>
</organism>
<dbReference type="PROSITE" id="PS00028">
    <property type="entry name" value="ZINC_FINGER_C2H2_1"/>
    <property type="match status" value="2"/>
</dbReference>
<sequence length="483" mass="54490">MSTPTGSDPLHPHKQKLEDSKSSAEKSCDGLLLFCSMSGCKKQFDTRSKLNKHQNLIHSKPYHCLAENCEQKFGQKQQLERHTRARHADTSTKYYHCATDGCKYASSGQFRKKFTREDHVKTHIRDYGHYGPHSPMNLKKAARTAPRLEGGKIIAVWFEEWNTTNSIAQPSKIIKLNLDSKKTKLFHPDQTSDLLHRVIQGFHCEQQGCYYYFKPPESVPCLSFRSKRDLREHEKRAGHRITPKPPADGSDFRFTASKENSEAPNNSLSLFSAQELPFPDFSGVGIFPLLQIDSVQDFLDCHFDFDGEKEQCTTQMVRHPKNNSTSRQQIPAPSNTLSESSTTTQTNEDLLSLPLPEEQHSLSGPTPFSAPWRVSISNELAIPRSLLPQPTLDYESTQDICHNSNYLQPARERTCYSVDSPPSHSAGSDYMLSTTGESLGSPTSSPSSSRIQRPEMYPSIDLFYADVGHELGYEFYDKISTSG</sequence>
<feature type="region of interest" description="Disordered" evidence="6">
    <location>
        <begin position="316"/>
        <end position="348"/>
    </location>
</feature>